<dbReference type="EMBL" id="RBNJ01002677">
    <property type="protein sequence ID" value="RUS31709.1"/>
    <property type="molecule type" value="Genomic_DNA"/>
</dbReference>
<dbReference type="Proteomes" id="UP000274822">
    <property type="component" value="Unassembled WGS sequence"/>
</dbReference>
<gene>
    <name evidence="1" type="ORF">BC938DRAFT_477250</name>
</gene>
<keyword evidence="2" id="KW-1185">Reference proteome</keyword>
<evidence type="ECO:0000313" key="1">
    <source>
        <dbReference type="EMBL" id="RUS31709.1"/>
    </source>
</evidence>
<reference evidence="1 2" key="1">
    <citation type="journal article" date="2018" name="New Phytol.">
        <title>Phylogenomics of Endogonaceae and evolution of mycorrhizas within Mucoromycota.</title>
        <authorList>
            <person name="Chang Y."/>
            <person name="Desiro A."/>
            <person name="Na H."/>
            <person name="Sandor L."/>
            <person name="Lipzen A."/>
            <person name="Clum A."/>
            <person name="Barry K."/>
            <person name="Grigoriev I.V."/>
            <person name="Martin F.M."/>
            <person name="Stajich J.E."/>
            <person name="Smith M.E."/>
            <person name="Bonito G."/>
            <person name="Spatafora J.W."/>
        </authorList>
    </citation>
    <scope>NUCLEOTIDE SEQUENCE [LARGE SCALE GENOMIC DNA]</scope>
    <source>
        <strain evidence="1 2">AD002</strain>
    </source>
</reference>
<sequence>MHKNMLSVYMLVIIRRLRANM</sequence>
<dbReference type="AlphaFoldDB" id="A0A433QPM0"/>
<name>A0A433QPM0_9FUNG</name>
<proteinExistence type="predicted"/>
<organism evidence="1 2">
    <name type="scientific">Jimgerdemannia flammicorona</name>
    <dbReference type="NCBI Taxonomy" id="994334"/>
    <lineage>
        <taxon>Eukaryota</taxon>
        <taxon>Fungi</taxon>
        <taxon>Fungi incertae sedis</taxon>
        <taxon>Mucoromycota</taxon>
        <taxon>Mucoromycotina</taxon>
        <taxon>Endogonomycetes</taxon>
        <taxon>Endogonales</taxon>
        <taxon>Endogonaceae</taxon>
        <taxon>Jimgerdemannia</taxon>
    </lineage>
</organism>
<accession>A0A433QPM0</accession>
<comment type="caution">
    <text evidence="1">The sequence shown here is derived from an EMBL/GenBank/DDBJ whole genome shotgun (WGS) entry which is preliminary data.</text>
</comment>
<protein>
    <submittedName>
        <fullName evidence="1">Uncharacterized protein</fullName>
    </submittedName>
</protein>
<evidence type="ECO:0000313" key="2">
    <source>
        <dbReference type="Proteomes" id="UP000274822"/>
    </source>
</evidence>